<feature type="domain" description="Fibronectin type-III" evidence="8">
    <location>
        <begin position="88"/>
        <end position="185"/>
    </location>
</feature>
<dbReference type="InterPro" id="IPR003961">
    <property type="entry name" value="FN3_dom"/>
</dbReference>
<dbReference type="SUPFAM" id="SSF57603">
    <property type="entry name" value="FnI-like domain"/>
    <property type="match status" value="1"/>
</dbReference>
<dbReference type="Pfam" id="PF00041">
    <property type="entry name" value="fn3"/>
    <property type="match status" value="1"/>
</dbReference>
<keyword evidence="5" id="KW-1133">Transmembrane helix</keyword>
<feature type="domain" description="VWFC" evidence="7">
    <location>
        <begin position="610"/>
        <end position="672"/>
    </location>
</feature>
<dbReference type="RefSeq" id="XP_012940804.1">
    <property type="nucleotide sequence ID" value="XM_013085350.1"/>
</dbReference>
<evidence type="ECO:0000256" key="1">
    <source>
        <dbReference type="ARBA" id="ARBA00004613"/>
    </source>
</evidence>
<evidence type="ECO:0000256" key="5">
    <source>
        <dbReference type="SAM" id="Phobius"/>
    </source>
</evidence>
<proteinExistence type="predicted"/>
<keyword evidence="2" id="KW-0964">Secreted</keyword>
<sequence length="1121" mass="123018">MPLHLASAVPCHVIFFLAFLAELSHQQGCGNHVVCTGQRPKLSSGCCPVQAGQPCRPADGGDCDSDLGFHCGLEGGARIANGSGICQGQYDLRATSNGQREVELAWSPFAPPDYLFEYVLFMREGTFNYDINNWNQIECGDQPHYTARRLKPATAYYFQVAIWEDARNMILGTTTETLLTETRPVEFCEHKGLQYQVNQTFVHDCEDNCTCLANGQFECFPLCPEQGIPELEEGCHLTQGNHCCEVRVSCSVGGEVCDVEGVKYSHGDEFESGCKQCVCMHGELECQYPPSCQVLQPSESCPNPEPVDVEGACCPDWSCGETCVYENATHAVQEYFTSTQCGLCRCQASGVVHCAPDCPPVVMVLPDAACPDPHVRQDGCCDTLHCYDPSLDVDELIRRMFALSYSPVTLTLSFEVDAVAEQNGVAVYPEYEVMYTNTTDLTHNWRRRVVRPVDVRLHQDQSQEEQPDQALTTERAIVVDNRAYVTIAGMYPNTTYYVKIRRLADDATDQGDLTSANSTHHQTSAMVVIKTMPLKSVTSCFHAGQEVPHEEQIPSHCSQVCTCRFGQIVCESACPSEHGLIAVSPSCPRPRLEKTGGECCPTWKCYPSDSGCHYDDLILAAGQSVTSDCRVCTCYNGTMHCQSACPPVSDAPRAGCELSNVTGLCCPQWSCPREIASPLGVESSILLRFRGSCTQPVSKLEEELGQQVFLKVAAHIQSVLGQGSLSGQLRDGLRVELKCDVMPEQTSEERRKRSPDEGATEEGFINVVVILHSNWSSSASDFPSTGEEMYNASLRLTSVLNNSRDVFEAGGTALTTQSAQLQAFHFLCDTGFSYQKGSCVLSEIETAPSFFPGSSLSVAQVSSNSVTLQWSPATVKEKKHILGFMIEYRRANDLSWLATGRILPTVTSQTLNQLSPNQEYVVRLLALTFWPGKSKWPMATAQFTTDPYDASASTGWTISLGDVTIAESYAILSWDPLPDTVRERVSGISVAYRVWPTKHFTHKLNVPDIGQTHVKMTELQPSMAYVAELALLMTSGAVLHSQPIHFETKAKAHTAEELKIVSIIAGGITLVSLLSTLITCLLWRRDKAKYSGTAFENKGYGKQVTNNNYTETEPAANPASV</sequence>
<feature type="signal peptide" evidence="6">
    <location>
        <begin position="1"/>
        <end position="26"/>
    </location>
</feature>
<evidence type="ECO:0000256" key="6">
    <source>
        <dbReference type="SAM" id="SignalP"/>
    </source>
</evidence>
<dbReference type="InterPro" id="IPR001007">
    <property type="entry name" value="VWF_dom"/>
</dbReference>
<dbReference type="GeneID" id="101861218"/>
<gene>
    <name evidence="10" type="primary">LOC101861218</name>
</gene>
<reference evidence="10" key="1">
    <citation type="submission" date="2025-08" db="UniProtKB">
        <authorList>
            <consortium name="RefSeq"/>
        </authorList>
    </citation>
    <scope>IDENTIFICATION</scope>
</reference>
<dbReference type="PANTHER" id="PTHR46698:SF4">
    <property type="entry name" value="CROSSVEINLESS 2"/>
    <property type="match status" value="1"/>
</dbReference>
<protein>
    <submittedName>
        <fullName evidence="10">Uncharacterized protein LOC101861218</fullName>
    </submittedName>
</protein>
<feature type="chain" id="PRO_5046810673" evidence="6">
    <location>
        <begin position="27"/>
        <end position="1121"/>
    </location>
</feature>
<keyword evidence="5" id="KW-0812">Transmembrane</keyword>
<comment type="subcellular location">
    <subcellularLocation>
        <location evidence="1">Secreted</location>
    </subcellularLocation>
</comment>
<dbReference type="SMART" id="SM00060">
    <property type="entry name" value="FN3"/>
    <property type="match status" value="2"/>
</dbReference>
<organism evidence="9 10">
    <name type="scientific">Aplysia californica</name>
    <name type="common">California sea hare</name>
    <dbReference type="NCBI Taxonomy" id="6500"/>
    <lineage>
        <taxon>Eukaryota</taxon>
        <taxon>Metazoa</taxon>
        <taxon>Spiralia</taxon>
        <taxon>Lophotrochozoa</taxon>
        <taxon>Mollusca</taxon>
        <taxon>Gastropoda</taxon>
        <taxon>Heterobranchia</taxon>
        <taxon>Euthyneura</taxon>
        <taxon>Tectipleura</taxon>
        <taxon>Aplysiida</taxon>
        <taxon>Aplysioidea</taxon>
        <taxon>Aplysiidae</taxon>
        <taxon>Aplysia</taxon>
    </lineage>
</organism>
<dbReference type="PROSITE" id="PS50853">
    <property type="entry name" value="FN3"/>
    <property type="match status" value="3"/>
</dbReference>
<dbReference type="Gene3D" id="2.60.40.10">
    <property type="entry name" value="Immunoglobulins"/>
    <property type="match status" value="2"/>
</dbReference>
<evidence type="ECO:0000259" key="7">
    <source>
        <dbReference type="PROSITE" id="PS50184"/>
    </source>
</evidence>
<dbReference type="InterPro" id="IPR036116">
    <property type="entry name" value="FN3_sf"/>
</dbReference>
<dbReference type="CDD" id="cd00063">
    <property type="entry name" value="FN3"/>
    <property type="match status" value="2"/>
</dbReference>
<keyword evidence="3 6" id="KW-0732">Signal</keyword>
<evidence type="ECO:0000313" key="9">
    <source>
        <dbReference type="Proteomes" id="UP000694888"/>
    </source>
</evidence>
<feature type="domain" description="VWFC" evidence="7">
    <location>
        <begin position="255"/>
        <end position="320"/>
    </location>
</feature>
<evidence type="ECO:0000256" key="4">
    <source>
        <dbReference type="SAM" id="MobiDB-lite"/>
    </source>
</evidence>
<feature type="domain" description="Fibronectin type-III" evidence="8">
    <location>
        <begin position="952"/>
        <end position="1051"/>
    </location>
</feature>
<evidence type="ECO:0000259" key="8">
    <source>
        <dbReference type="PROSITE" id="PS50853"/>
    </source>
</evidence>
<dbReference type="SUPFAM" id="SSF49265">
    <property type="entry name" value="Fibronectin type III"/>
    <property type="match status" value="2"/>
</dbReference>
<evidence type="ECO:0000256" key="2">
    <source>
        <dbReference type="ARBA" id="ARBA00022525"/>
    </source>
</evidence>
<dbReference type="Proteomes" id="UP000694888">
    <property type="component" value="Unplaced"/>
</dbReference>
<dbReference type="InterPro" id="IPR013783">
    <property type="entry name" value="Ig-like_fold"/>
</dbReference>
<feature type="transmembrane region" description="Helical" evidence="5">
    <location>
        <begin position="1060"/>
        <end position="1083"/>
    </location>
</feature>
<keyword evidence="9" id="KW-1185">Reference proteome</keyword>
<name>A0ABM1A4Q7_APLCA</name>
<dbReference type="InterPro" id="IPR052424">
    <property type="entry name" value="Kielin_Chordin-BMP_Reg"/>
</dbReference>
<dbReference type="SMART" id="SM00214">
    <property type="entry name" value="VWC"/>
    <property type="match status" value="5"/>
</dbReference>
<keyword evidence="5" id="KW-0472">Membrane</keyword>
<feature type="region of interest" description="Disordered" evidence="4">
    <location>
        <begin position="1102"/>
        <end position="1121"/>
    </location>
</feature>
<evidence type="ECO:0000313" key="10">
    <source>
        <dbReference type="RefSeq" id="XP_012940804.1"/>
    </source>
</evidence>
<feature type="domain" description="VWFC" evidence="7">
    <location>
        <begin position="538"/>
        <end position="606"/>
    </location>
</feature>
<dbReference type="PANTHER" id="PTHR46698">
    <property type="entry name" value="CROSSVEINLESS 2"/>
    <property type="match status" value="1"/>
</dbReference>
<dbReference type="PROSITE" id="PS50184">
    <property type="entry name" value="VWFC_2"/>
    <property type="match status" value="3"/>
</dbReference>
<evidence type="ECO:0000256" key="3">
    <source>
        <dbReference type="ARBA" id="ARBA00022729"/>
    </source>
</evidence>
<accession>A0ABM1A4Q7</accession>
<feature type="domain" description="Fibronectin type-III" evidence="8">
    <location>
        <begin position="852"/>
        <end position="948"/>
    </location>
</feature>